<dbReference type="InterPro" id="IPR001680">
    <property type="entry name" value="WD40_rpt"/>
</dbReference>
<feature type="domain" description="RAVE complex protein Rav1 C-terminal" evidence="3">
    <location>
        <begin position="602"/>
        <end position="1240"/>
    </location>
</feature>
<evidence type="ECO:0000313" key="4">
    <source>
        <dbReference type="EMBL" id="CRG89566.1"/>
    </source>
</evidence>
<evidence type="ECO:0000259" key="3">
    <source>
        <dbReference type="Pfam" id="PF12234"/>
    </source>
</evidence>
<gene>
    <name evidence="4" type="ORF">PISL3812_06603</name>
</gene>
<dbReference type="OrthoDB" id="342131at2759"/>
<dbReference type="OMA" id="NSHLTLW"/>
<dbReference type="PANTHER" id="PTHR13950">
    <property type="entry name" value="RABCONNECTIN-RELATED"/>
    <property type="match status" value="1"/>
</dbReference>
<feature type="repeat" description="WD" evidence="1">
    <location>
        <begin position="404"/>
        <end position="435"/>
    </location>
</feature>
<dbReference type="Pfam" id="PF12234">
    <property type="entry name" value="Rav1p_C"/>
    <property type="match status" value="1"/>
</dbReference>
<dbReference type="GO" id="GO:0043291">
    <property type="term" value="C:RAVE complex"/>
    <property type="evidence" value="ECO:0007669"/>
    <property type="project" value="TreeGrafter"/>
</dbReference>
<feature type="region of interest" description="Disordered" evidence="2">
    <location>
        <begin position="1284"/>
        <end position="1322"/>
    </location>
</feature>
<dbReference type="InterPro" id="IPR015943">
    <property type="entry name" value="WD40/YVTN_repeat-like_dom_sf"/>
</dbReference>
<dbReference type="InterPro" id="IPR036322">
    <property type="entry name" value="WD40_repeat_dom_sf"/>
</dbReference>
<dbReference type="InterPro" id="IPR052208">
    <property type="entry name" value="DmX-like/RAVE_component"/>
</dbReference>
<dbReference type="EMBL" id="CVMT01000006">
    <property type="protein sequence ID" value="CRG89566.1"/>
    <property type="molecule type" value="Genomic_DNA"/>
</dbReference>
<dbReference type="Gene3D" id="2.130.10.10">
    <property type="entry name" value="YVTN repeat-like/Quinoprotein amine dehydrogenase"/>
    <property type="match status" value="2"/>
</dbReference>
<dbReference type="STRING" id="28573.A0A0U1M3E5"/>
<name>A0A0U1M3E5_TALIS</name>
<protein>
    <submittedName>
        <fullName evidence="4">Regulator of V-ATPase in vacuolar membrane protein 1</fullName>
    </submittedName>
</protein>
<reference evidence="4 5" key="1">
    <citation type="submission" date="2015-04" db="EMBL/GenBank/DDBJ databases">
        <authorList>
            <person name="Syromyatnikov M.Y."/>
            <person name="Popov V.N."/>
        </authorList>
    </citation>
    <scope>NUCLEOTIDE SEQUENCE [LARGE SCALE GENOMIC DNA]</scope>
    <source>
        <strain evidence="4">WF-38-12</strain>
    </source>
</reference>
<keyword evidence="1" id="KW-0853">WD repeat</keyword>
<dbReference type="GO" id="GO:0007035">
    <property type="term" value="P:vacuolar acidification"/>
    <property type="evidence" value="ECO:0007669"/>
    <property type="project" value="TreeGrafter"/>
</dbReference>
<dbReference type="PROSITE" id="PS50082">
    <property type="entry name" value="WD_REPEATS_2"/>
    <property type="match status" value="1"/>
</dbReference>
<evidence type="ECO:0000256" key="1">
    <source>
        <dbReference type="PROSITE-ProRule" id="PRU00221"/>
    </source>
</evidence>
<dbReference type="SMART" id="SM00320">
    <property type="entry name" value="WD40"/>
    <property type="match status" value="6"/>
</dbReference>
<proteinExistence type="predicted"/>
<keyword evidence="5" id="KW-1185">Reference proteome</keyword>
<dbReference type="Proteomes" id="UP000054383">
    <property type="component" value="Unassembled WGS sequence"/>
</dbReference>
<organism evidence="4 5">
    <name type="scientific">Talaromyces islandicus</name>
    <name type="common">Penicillium islandicum</name>
    <dbReference type="NCBI Taxonomy" id="28573"/>
    <lineage>
        <taxon>Eukaryota</taxon>
        <taxon>Fungi</taxon>
        <taxon>Dikarya</taxon>
        <taxon>Ascomycota</taxon>
        <taxon>Pezizomycotina</taxon>
        <taxon>Eurotiomycetes</taxon>
        <taxon>Eurotiomycetidae</taxon>
        <taxon>Eurotiales</taxon>
        <taxon>Trichocomaceae</taxon>
        <taxon>Talaromyces</taxon>
        <taxon>Talaromyces sect. Islandici</taxon>
    </lineage>
</organism>
<sequence>MRAVLPGKPQTKLQALSTALWDGIRIVAYISGHALVILTGAQTLLQTIYVDDTDCLETISIDEASGQIAVSGGSDIFVYRPNGFKGESLKWSLVYTFSSEDDKEDVNTLSWGSSEELLVANSSLSVWFLNDKPRLMWKKRLASPAKFAEFSPDAELVATTGKYDRLVKIWRRLSFGADDVRFEVFYLPHPAAVTKIHWRKPFHREQSIENVLYTMCADGKVRVWAMSDHQSLSVMHIWTEIDMNTSIQPRDRTQASSRRYGFIVDGRDFRAATERAVQRNTQKDNLALEHLVEVASKSPDVCVILDDYGHMCAWALENIGGKTKSAADVFNILHIEGLHFSFLHTVPQEQDYAQFYSFGASTAEDSLSILVHYFDGRIEWFDSQVDVLFDPTPRKNRLTSRGTWSGHTGPIKKIVRSAQGHVLVSRTDDNNAMIWRQRFRNSASIMTTQSSLSSPEHIHRTCVIGDGYFLVNLHHDSLSLWDIRSTPAVMLESRDFSIAGKPLCVLTVPNPDPSDKMVYIATISADMKGVAWEVEFSDTNTNRDATKNKSTTVLRQFCTFDMGLEDDVAYVLAVDPAGHMVRSSGSLDLFAADIALSYTKKGTIHTWAAKVDKKNSKLDWLLTSSVETGITNPSLASGSSIRKAALVDQERTHLSIWDTSGAQLEFDEQFPDHDMIRDLDWTSTPDQQSILAVGFSHKVILFSQLRYDYLDAGPSWTPVREIRIRDLTPHPIGDSCWLGSGNLVVGTGNQLFVYDKEIEAHSQLVSELRITTRGGSSVDIFDVVSRLNGPLPVYHPQFLAQCILSGKMGLVHLILLNLHKKLKFYTEGDDIDTFLEIPIEEFYRDNEGLEGSWQGFRSSDDLTDHEPQVLDENVAAVLNENLTRVTLPQLSSQEQFRLVDTIECVATVEKHRRSMDANAARYLLFFRQHMLRRTQGVANKDTVSWRETVWALHSGSQDIITDLVSKQFSGKLLWKSARESGIFMWLSDLTGLRAQLEIVARNEYTKTEEKNPIDCSLYYLALRKKNILQGLWRMATWNREQAATQRLLANNFEEPRWRTAALKNAYTLLGKRRFEYAAAFFLLADHLREAANVCINQIGDIQLAITITRAYEGDDGPVLKEILESKILTEAASEGNRWMASWAFWMLNRRSSAVRSLISPVDTLIPPTPTSPGSPGTISLQARSYLSNDPALVVLYKQIREKTLQTLKGAAQIPPDAEWAFVLRNARLYDRMGCDLLALDIVAHWEFLQAPPPRTLTSFTETETDYRKYLRRRSSLVVADLPTPLSRDDAVTSPKTPTAKPKPKPTTFEEPDANSLLDSFGF</sequence>
<evidence type="ECO:0000313" key="5">
    <source>
        <dbReference type="Proteomes" id="UP000054383"/>
    </source>
</evidence>
<accession>A0A0U1M3E5</accession>
<dbReference type="PANTHER" id="PTHR13950:SF9">
    <property type="entry name" value="RABCONNECTIN-3A"/>
    <property type="match status" value="1"/>
</dbReference>
<dbReference type="SUPFAM" id="SSF50978">
    <property type="entry name" value="WD40 repeat-like"/>
    <property type="match status" value="2"/>
</dbReference>
<dbReference type="InterPro" id="IPR022033">
    <property type="entry name" value="Rav1p_C"/>
</dbReference>
<evidence type="ECO:0000256" key="2">
    <source>
        <dbReference type="SAM" id="MobiDB-lite"/>
    </source>
</evidence>